<feature type="region of interest" description="Disordered" evidence="8">
    <location>
        <begin position="1"/>
        <end position="49"/>
    </location>
</feature>
<keyword evidence="5 9" id="KW-0812">Transmembrane</keyword>
<keyword evidence="6 9" id="KW-1133">Transmembrane helix</keyword>
<feature type="transmembrane region" description="Helical" evidence="9">
    <location>
        <begin position="272"/>
        <end position="294"/>
    </location>
</feature>
<dbReference type="UniPathway" id="UPA00196"/>
<evidence type="ECO:0000256" key="7">
    <source>
        <dbReference type="ARBA" id="ARBA00023136"/>
    </source>
</evidence>
<dbReference type="PIRSF" id="PIRSF016104">
    <property type="entry name" value="GPI2"/>
    <property type="match status" value="1"/>
</dbReference>
<evidence type="ECO:0000256" key="6">
    <source>
        <dbReference type="ARBA" id="ARBA00022989"/>
    </source>
</evidence>
<dbReference type="OrthoDB" id="196709at2759"/>
<dbReference type="Pfam" id="PF06432">
    <property type="entry name" value="GPI2"/>
    <property type="match status" value="1"/>
</dbReference>
<dbReference type="GO" id="GO:0006506">
    <property type="term" value="P:GPI anchor biosynthetic process"/>
    <property type="evidence" value="ECO:0007669"/>
    <property type="project" value="UniProtKB-UniPathway"/>
</dbReference>
<feature type="transmembrane region" description="Helical" evidence="9">
    <location>
        <begin position="96"/>
        <end position="119"/>
    </location>
</feature>
<keyword evidence="4" id="KW-0337">GPI-anchor biosynthesis</keyword>
<comment type="subcellular location">
    <subcellularLocation>
        <location evidence="1">Membrane</location>
        <topology evidence="1">Multi-pass membrane protein</topology>
    </subcellularLocation>
</comment>
<evidence type="ECO:0000256" key="5">
    <source>
        <dbReference type="ARBA" id="ARBA00022692"/>
    </source>
</evidence>
<evidence type="ECO:0000256" key="9">
    <source>
        <dbReference type="SAM" id="Phobius"/>
    </source>
</evidence>
<reference evidence="10 11" key="1">
    <citation type="submission" date="2019-01" db="EMBL/GenBank/DDBJ databases">
        <title>Nuclear Genome Assembly of the Microalgal Biofuel strain Nannochloropsis salina CCMP1776.</title>
        <authorList>
            <person name="Hovde B."/>
        </authorList>
    </citation>
    <scope>NUCLEOTIDE SEQUENCE [LARGE SCALE GENOMIC DNA]</scope>
    <source>
        <strain evidence="10 11">CCMP1776</strain>
    </source>
</reference>
<dbReference type="GO" id="GO:0000506">
    <property type="term" value="C:glycosylphosphatidylinositol-N-acetylglucosaminyltransferase (GPI-GnT) complex"/>
    <property type="evidence" value="ECO:0007669"/>
    <property type="project" value="TreeGrafter"/>
</dbReference>
<feature type="transmembrane region" description="Helical" evidence="9">
    <location>
        <begin position="328"/>
        <end position="347"/>
    </location>
</feature>
<protein>
    <recommendedName>
        <fullName evidence="12">Phosphatidylinositol N-acetylglucosaminyltransferase</fullName>
    </recommendedName>
</protein>
<feature type="transmembrane region" description="Helical" evidence="9">
    <location>
        <begin position="125"/>
        <end position="147"/>
    </location>
</feature>
<keyword evidence="11" id="KW-1185">Reference proteome</keyword>
<feature type="transmembrane region" description="Helical" evidence="9">
    <location>
        <begin position="300"/>
        <end position="316"/>
    </location>
</feature>
<comment type="caution">
    <text evidence="10">The sequence shown here is derived from an EMBL/GenBank/DDBJ whole genome shotgun (WGS) entry which is preliminary data.</text>
</comment>
<evidence type="ECO:0000256" key="8">
    <source>
        <dbReference type="SAM" id="MobiDB-lite"/>
    </source>
</evidence>
<accession>A0A4D9D5R8</accession>
<feature type="transmembrane region" description="Helical" evidence="9">
    <location>
        <begin position="353"/>
        <end position="372"/>
    </location>
</feature>
<dbReference type="AlphaFoldDB" id="A0A4D9D5R8"/>
<dbReference type="PANTHER" id="PTHR12982:SF0">
    <property type="entry name" value="PHOSPHATIDYLINOSITOL N-ACETYLGLUCOSAMINYLTRANSFERASE SUBUNIT C"/>
    <property type="match status" value="1"/>
</dbReference>
<evidence type="ECO:0000256" key="4">
    <source>
        <dbReference type="ARBA" id="ARBA00022502"/>
    </source>
</evidence>
<dbReference type="Proteomes" id="UP000355283">
    <property type="component" value="Unassembled WGS sequence"/>
</dbReference>
<dbReference type="EMBL" id="SDOX01000021">
    <property type="protein sequence ID" value="TFJ83929.1"/>
    <property type="molecule type" value="Genomic_DNA"/>
</dbReference>
<organism evidence="10 11">
    <name type="scientific">Nannochloropsis salina CCMP1776</name>
    <dbReference type="NCBI Taxonomy" id="1027361"/>
    <lineage>
        <taxon>Eukaryota</taxon>
        <taxon>Sar</taxon>
        <taxon>Stramenopiles</taxon>
        <taxon>Ochrophyta</taxon>
        <taxon>Eustigmatophyceae</taxon>
        <taxon>Eustigmatales</taxon>
        <taxon>Monodopsidaceae</taxon>
        <taxon>Microchloropsis</taxon>
        <taxon>Microchloropsis salina</taxon>
    </lineage>
</organism>
<feature type="transmembrane region" description="Helical" evidence="9">
    <location>
        <begin position="192"/>
        <end position="210"/>
    </location>
</feature>
<evidence type="ECO:0000313" key="11">
    <source>
        <dbReference type="Proteomes" id="UP000355283"/>
    </source>
</evidence>
<dbReference type="InterPro" id="IPR009450">
    <property type="entry name" value="Plno_GlcNAc_GPI2"/>
</dbReference>
<evidence type="ECO:0000313" key="10">
    <source>
        <dbReference type="EMBL" id="TFJ83929.1"/>
    </source>
</evidence>
<evidence type="ECO:0000256" key="1">
    <source>
        <dbReference type="ARBA" id="ARBA00004141"/>
    </source>
</evidence>
<comment type="pathway">
    <text evidence="2">Glycolipid biosynthesis; glycosylphosphatidylinositol-anchor biosynthesis.</text>
</comment>
<dbReference type="PANTHER" id="PTHR12982">
    <property type="entry name" value="PHOSPHATIDYLINOSITOL GLYCAN, CLASS C"/>
    <property type="match status" value="1"/>
</dbReference>
<evidence type="ECO:0000256" key="2">
    <source>
        <dbReference type="ARBA" id="ARBA00004687"/>
    </source>
</evidence>
<keyword evidence="7 9" id="KW-0472">Membrane</keyword>
<name>A0A4D9D5R8_9STRA</name>
<proteinExistence type="inferred from homology"/>
<evidence type="ECO:0008006" key="12">
    <source>
        <dbReference type="Google" id="ProtNLM"/>
    </source>
</evidence>
<gene>
    <name evidence="10" type="ORF">NSK_005024</name>
</gene>
<comment type="similarity">
    <text evidence="3">Belongs to the PIGC family.</text>
</comment>
<evidence type="ECO:0000256" key="3">
    <source>
        <dbReference type="ARBA" id="ARBA00008321"/>
    </source>
</evidence>
<sequence>MESSKHSNGRRRPRPKSAPTGAGDVALLPRIDDVPRSRARSPPCSPRPFHPGAHYQLKWRMALYIRQPFPDNHVPDSFLDKLVTNGGVSRPKLIPIFLGATAVTQQISVVVIFLMAFVYSYRKSLSLPLLLATDAVLLVGGYFLAACVHPRRMLCIHTLLSTILWVSLCAACLRIVAPVLRTLTVSYSDDTIYALALLLSGLHLVFYDYGAAWPSKSSSSPSGLSADSNLDLNVSEGGGIGASVNGNRPNLPVAGAARDEPRAAAALLASPAHFHGTFSLNAAFFAAVLLASRLESNEEVFGFVFLAIQLFAFFPLGHHLARRRSTTLHLLVALGLVATATCALAMAPEHRSLLVMYLMGVGFVSFVCPVWLQHIHKYKFTIQGPWDVASVEGAGGEDF</sequence>
<feature type="transmembrane region" description="Helical" evidence="9">
    <location>
        <begin position="159"/>
        <end position="180"/>
    </location>
</feature>